<dbReference type="SMART" id="SM00490">
    <property type="entry name" value="HELICc"/>
    <property type="match status" value="1"/>
</dbReference>
<dbReference type="InterPro" id="IPR000330">
    <property type="entry name" value="SNF2_N"/>
</dbReference>
<organism evidence="7 8">
    <name type="scientific">Trichoglossum hirsutum</name>
    <dbReference type="NCBI Taxonomy" id="265104"/>
    <lineage>
        <taxon>Eukaryota</taxon>
        <taxon>Fungi</taxon>
        <taxon>Dikarya</taxon>
        <taxon>Ascomycota</taxon>
        <taxon>Pezizomycotina</taxon>
        <taxon>Geoglossomycetes</taxon>
        <taxon>Geoglossales</taxon>
        <taxon>Geoglossaceae</taxon>
        <taxon>Trichoglossum</taxon>
    </lineage>
</organism>
<dbReference type="Gene3D" id="3.40.50.10810">
    <property type="entry name" value="Tandem AAA-ATPase domain"/>
    <property type="match status" value="1"/>
</dbReference>
<keyword evidence="2" id="KW-0547">Nucleotide-binding</keyword>
<evidence type="ECO:0000259" key="6">
    <source>
        <dbReference type="PROSITE" id="PS51194"/>
    </source>
</evidence>
<keyword evidence="8" id="KW-1185">Reference proteome</keyword>
<dbReference type="InterPro" id="IPR001650">
    <property type="entry name" value="Helicase_C-like"/>
</dbReference>
<gene>
    <name evidence="7" type="ORF">GP486_003387</name>
</gene>
<keyword evidence="4" id="KW-0067">ATP-binding</keyword>
<dbReference type="InterPro" id="IPR027417">
    <property type="entry name" value="P-loop_NTPase"/>
</dbReference>
<evidence type="ECO:0000313" key="7">
    <source>
        <dbReference type="EMBL" id="KAH0560094.1"/>
    </source>
</evidence>
<protein>
    <submittedName>
        <fullName evidence="7">Uncharacterized protein</fullName>
    </submittedName>
</protein>
<proteinExistence type="predicted"/>
<accession>A0A9P8LD58</accession>
<dbReference type="PANTHER" id="PTHR45626">
    <property type="entry name" value="TRANSCRIPTION TERMINATION FACTOR 2-RELATED"/>
    <property type="match status" value="1"/>
</dbReference>
<keyword evidence="3" id="KW-0378">Hydrolase</keyword>
<evidence type="ECO:0000256" key="4">
    <source>
        <dbReference type="ARBA" id="ARBA00022840"/>
    </source>
</evidence>
<dbReference type="InterPro" id="IPR038718">
    <property type="entry name" value="SNF2-like_sf"/>
</dbReference>
<dbReference type="GO" id="GO:0005524">
    <property type="term" value="F:ATP binding"/>
    <property type="evidence" value="ECO:0007669"/>
    <property type="project" value="UniProtKB-KW"/>
</dbReference>
<dbReference type="InterPro" id="IPR002464">
    <property type="entry name" value="DNA/RNA_helicase_DEAH_CS"/>
</dbReference>
<dbReference type="GO" id="GO:0006281">
    <property type="term" value="P:DNA repair"/>
    <property type="evidence" value="ECO:0007669"/>
    <property type="project" value="TreeGrafter"/>
</dbReference>
<dbReference type="AlphaFoldDB" id="A0A9P8LD58"/>
<dbReference type="InterPro" id="IPR050628">
    <property type="entry name" value="SNF2_RAD54_helicase_TF"/>
</dbReference>
<dbReference type="SUPFAM" id="SSF52540">
    <property type="entry name" value="P-loop containing nucleoside triphosphate hydrolases"/>
    <property type="match status" value="2"/>
</dbReference>
<sequence>MSTPSPANIDPEERPHKRCRLSGSYGEVRICYDGTSEIEGGWQYLSSTTPSSGAFAEAQIRQGRLGPQQVFSLLWNGKFTAPNPGYATCSDPRKISHLQVALVECSVFKAGVQIPVIFDRDSGTLLSQEDDIQLGIPEENGLQILRGLSDEHSIDIQLLCTIELNRQALGIKAKKSKISGPAAHLSTIIYGPFGLFEDVGKFVEGYDMYLQDPRGCNRNVKYRNPHRLSGLDADAPMTLELSQFTVSYEEAPSMVGLLADFESDEFLAETEAPPALRTDLYSPQQDLWSVEMSPSGSRIYTNNITQDTQSDAPLQFRGGILADHMGLGKTLSMISLIAHDFPERSQCGQGPTITSPAHRPETHQSLHIPPASIFACTSEQRNGVCRPRQLIKTTLLIVPSSLLPSWESQLTRHLHPGILRWTKHHGSYKLHNPSQLHQFDVVISSFQTVSSEYRRQAITPSFLFSAPWHRVVLDEAHCIRNRNTITTKAVCAIQATSRWAMTGTPLQNRLTDFASLLQFLRVFPYTDHKVFESHITDVWKTQGHEAAIERLKKLVKYLTLRRSQVAINLPERANVVAYLDFSREELKNYRQAESPIADMLDDALNTEDRHSGTYMHALAKINTLRRLCNLSLTTQSLKIDLQSKLLDPSVLTWNGVTAQEAYENLVSLGQTSCMQCYTDLDIPSQKGLTPLEDCPRVRLTQCLRLICETCFQQTTEYPSASICICEDRESCSAAIISADYVTSSPATPVPEYAIEQDRLSTKIKALCADIQSTCSEKSVVFSSWTTTLDQIQSALGNASVQCVRVDGRVSARNRAIAFDAFRTDPTVRVILLTISCGAEGLDLTAASRVYLMEPQWNPTIEEQALARVHRLGQKNKVTATRFIMKGSIEDHVINVQDRKKQLADLLLSSQGLSQSDLNRSRLQHLRSLLG</sequence>
<dbReference type="InterPro" id="IPR014001">
    <property type="entry name" value="Helicase_ATP-bd"/>
</dbReference>
<comment type="caution">
    <text evidence="7">The sequence shown here is derived from an EMBL/GenBank/DDBJ whole genome shotgun (WGS) entry which is preliminary data.</text>
</comment>
<evidence type="ECO:0000313" key="8">
    <source>
        <dbReference type="Proteomes" id="UP000750711"/>
    </source>
</evidence>
<dbReference type="Gene3D" id="3.40.50.300">
    <property type="entry name" value="P-loop containing nucleotide triphosphate hydrolases"/>
    <property type="match status" value="1"/>
</dbReference>
<dbReference type="EMBL" id="JAGHQM010000453">
    <property type="protein sequence ID" value="KAH0560094.1"/>
    <property type="molecule type" value="Genomic_DNA"/>
</dbReference>
<feature type="domain" description="Helicase ATP-binding" evidence="5">
    <location>
        <begin position="310"/>
        <end position="523"/>
    </location>
</feature>
<dbReference type="Pfam" id="PF00271">
    <property type="entry name" value="Helicase_C"/>
    <property type="match status" value="1"/>
</dbReference>
<dbReference type="PANTHER" id="PTHR45626:SF22">
    <property type="entry name" value="DNA REPAIR PROTEIN RAD5"/>
    <property type="match status" value="1"/>
</dbReference>
<evidence type="ECO:0000259" key="5">
    <source>
        <dbReference type="PROSITE" id="PS51192"/>
    </source>
</evidence>
<dbReference type="SMART" id="SM00487">
    <property type="entry name" value="DEXDc"/>
    <property type="match status" value="1"/>
</dbReference>
<name>A0A9P8LD58_9PEZI</name>
<dbReference type="GO" id="GO:0016787">
    <property type="term" value="F:hydrolase activity"/>
    <property type="evidence" value="ECO:0007669"/>
    <property type="project" value="UniProtKB-KW"/>
</dbReference>
<dbReference type="GO" id="GO:0008094">
    <property type="term" value="F:ATP-dependent activity, acting on DNA"/>
    <property type="evidence" value="ECO:0007669"/>
    <property type="project" value="TreeGrafter"/>
</dbReference>
<dbReference type="CDD" id="cd18008">
    <property type="entry name" value="DEXDc_SHPRH-like"/>
    <property type="match status" value="1"/>
</dbReference>
<dbReference type="GO" id="GO:0005634">
    <property type="term" value="C:nucleus"/>
    <property type="evidence" value="ECO:0007669"/>
    <property type="project" value="UniProtKB-SubCell"/>
</dbReference>
<dbReference type="CDD" id="cd18793">
    <property type="entry name" value="SF2_C_SNF"/>
    <property type="match status" value="1"/>
</dbReference>
<feature type="domain" description="Helicase C-terminal" evidence="6">
    <location>
        <begin position="762"/>
        <end position="923"/>
    </location>
</feature>
<dbReference type="PROSITE" id="PS51194">
    <property type="entry name" value="HELICASE_CTER"/>
    <property type="match status" value="1"/>
</dbReference>
<evidence type="ECO:0000256" key="2">
    <source>
        <dbReference type="ARBA" id="ARBA00022741"/>
    </source>
</evidence>
<comment type="subcellular location">
    <subcellularLocation>
        <location evidence="1">Nucleus</location>
    </subcellularLocation>
</comment>
<dbReference type="PROSITE" id="PS51192">
    <property type="entry name" value="HELICASE_ATP_BIND_1"/>
    <property type="match status" value="1"/>
</dbReference>
<evidence type="ECO:0000256" key="3">
    <source>
        <dbReference type="ARBA" id="ARBA00022801"/>
    </source>
</evidence>
<dbReference type="Proteomes" id="UP000750711">
    <property type="component" value="Unassembled WGS sequence"/>
</dbReference>
<dbReference type="InterPro" id="IPR049730">
    <property type="entry name" value="SNF2/RAD54-like_C"/>
</dbReference>
<evidence type="ECO:0000256" key="1">
    <source>
        <dbReference type="ARBA" id="ARBA00004123"/>
    </source>
</evidence>
<reference evidence="7" key="1">
    <citation type="submission" date="2021-03" db="EMBL/GenBank/DDBJ databases">
        <title>Comparative genomics and phylogenomic investigation of the class Geoglossomycetes provide insights into ecological specialization and systematics.</title>
        <authorList>
            <person name="Melie T."/>
            <person name="Pirro S."/>
            <person name="Miller A.N."/>
            <person name="Quandt A."/>
        </authorList>
    </citation>
    <scope>NUCLEOTIDE SEQUENCE</scope>
    <source>
        <strain evidence="7">CAQ_001_2017</strain>
    </source>
</reference>
<dbReference type="Pfam" id="PF00176">
    <property type="entry name" value="SNF2-rel_dom"/>
    <property type="match status" value="1"/>
</dbReference>
<dbReference type="PROSITE" id="PS00690">
    <property type="entry name" value="DEAH_ATP_HELICASE"/>
    <property type="match status" value="1"/>
</dbReference>